<feature type="compositionally biased region" description="Basic and acidic residues" evidence="7">
    <location>
        <begin position="1"/>
        <end position="13"/>
    </location>
</feature>
<accession>A0A8C9N250</accession>
<dbReference type="AlphaFoldDB" id="A0A8C9N250"/>
<keyword evidence="6" id="KW-0539">Nucleus</keyword>
<feature type="compositionally biased region" description="Low complexity" evidence="7">
    <location>
        <begin position="810"/>
        <end position="821"/>
    </location>
</feature>
<evidence type="ECO:0000313" key="9">
    <source>
        <dbReference type="Proteomes" id="UP000694409"/>
    </source>
</evidence>
<protein>
    <recommendedName>
        <fullName evidence="10">General transcription factor II-I</fullName>
    </recommendedName>
</protein>
<comment type="subcellular location">
    <subcellularLocation>
        <location evidence="1">Nucleus</location>
    </subcellularLocation>
</comment>
<dbReference type="InterPro" id="IPR004212">
    <property type="entry name" value="GTF2I"/>
</dbReference>
<feature type="compositionally biased region" description="Acidic residues" evidence="7">
    <location>
        <begin position="169"/>
        <end position="188"/>
    </location>
</feature>
<evidence type="ECO:0000256" key="7">
    <source>
        <dbReference type="SAM" id="MobiDB-lite"/>
    </source>
</evidence>
<dbReference type="PANTHER" id="PTHR46304:SF2">
    <property type="entry name" value="GENERAL TRANSCRIPTION FACTOR II-I"/>
    <property type="match status" value="1"/>
</dbReference>
<feature type="compositionally biased region" description="Basic and acidic residues" evidence="7">
    <location>
        <begin position="267"/>
        <end position="283"/>
    </location>
</feature>
<evidence type="ECO:0000256" key="4">
    <source>
        <dbReference type="ARBA" id="ARBA00023125"/>
    </source>
</evidence>
<feature type="compositionally biased region" description="Acidic residues" evidence="7">
    <location>
        <begin position="231"/>
        <end position="240"/>
    </location>
</feature>
<feature type="compositionally biased region" description="Polar residues" evidence="7">
    <location>
        <begin position="218"/>
        <end position="230"/>
    </location>
</feature>
<keyword evidence="2" id="KW-0677">Repeat</keyword>
<feature type="compositionally biased region" description="Polar residues" evidence="7">
    <location>
        <begin position="141"/>
        <end position="152"/>
    </location>
</feature>
<feature type="region of interest" description="Disordered" evidence="7">
    <location>
        <begin position="799"/>
        <end position="821"/>
    </location>
</feature>
<feature type="compositionally biased region" description="Acidic residues" evidence="7">
    <location>
        <begin position="49"/>
        <end position="76"/>
    </location>
</feature>
<feature type="compositionally biased region" description="Acidic residues" evidence="7">
    <location>
        <begin position="123"/>
        <end position="132"/>
    </location>
</feature>
<keyword evidence="3" id="KW-0805">Transcription regulation</keyword>
<organism evidence="8 9">
    <name type="scientific">Serinus canaria</name>
    <name type="common">Island canary</name>
    <name type="synonym">Fringilla canaria</name>
    <dbReference type="NCBI Taxonomy" id="9135"/>
    <lineage>
        <taxon>Eukaryota</taxon>
        <taxon>Metazoa</taxon>
        <taxon>Chordata</taxon>
        <taxon>Craniata</taxon>
        <taxon>Vertebrata</taxon>
        <taxon>Euteleostomi</taxon>
        <taxon>Archelosauria</taxon>
        <taxon>Archosauria</taxon>
        <taxon>Dinosauria</taxon>
        <taxon>Saurischia</taxon>
        <taxon>Theropoda</taxon>
        <taxon>Coelurosauria</taxon>
        <taxon>Aves</taxon>
        <taxon>Neognathae</taxon>
        <taxon>Neoaves</taxon>
        <taxon>Telluraves</taxon>
        <taxon>Australaves</taxon>
        <taxon>Passeriformes</taxon>
        <taxon>Passeroidea</taxon>
        <taxon>Fringillidae</taxon>
        <taxon>Carduelinae</taxon>
        <taxon>Serinus</taxon>
    </lineage>
</organism>
<feature type="compositionally biased region" description="Basic and acidic residues" evidence="7">
    <location>
        <begin position="154"/>
        <end position="168"/>
    </location>
</feature>
<dbReference type="InterPro" id="IPR036647">
    <property type="entry name" value="GTF2I-like_rpt_sf"/>
</dbReference>
<evidence type="ECO:0000256" key="2">
    <source>
        <dbReference type="ARBA" id="ARBA00022737"/>
    </source>
</evidence>
<name>A0A8C9N250_SERCA</name>
<dbReference type="GO" id="GO:0003677">
    <property type="term" value="F:DNA binding"/>
    <property type="evidence" value="ECO:0007669"/>
    <property type="project" value="UniProtKB-KW"/>
</dbReference>
<evidence type="ECO:0000256" key="3">
    <source>
        <dbReference type="ARBA" id="ARBA00023015"/>
    </source>
</evidence>
<dbReference type="GO" id="GO:0005634">
    <property type="term" value="C:nucleus"/>
    <property type="evidence" value="ECO:0007669"/>
    <property type="project" value="UniProtKB-SubCell"/>
</dbReference>
<dbReference type="SUPFAM" id="SSF117773">
    <property type="entry name" value="GTF2I-like repeat"/>
    <property type="match status" value="5"/>
</dbReference>
<reference evidence="8" key="2">
    <citation type="submission" date="2025-09" db="UniProtKB">
        <authorList>
            <consortium name="Ensembl"/>
        </authorList>
    </citation>
    <scope>IDENTIFICATION</scope>
</reference>
<evidence type="ECO:0000256" key="1">
    <source>
        <dbReference type="ARBA" id="ARBA00004123"/>
    </source>
</evidence>
<dbReference type="PANTHER" id="PTHR46304">
    <property type="entry name" value="GENERAL TRANSCRIPTION FACTOR II-I REPEAT DOMAIN-CONTAINING PROTEIN 1"/>
    <property type="match status" value="1"/>
</dbReference>
<evidence type="ECO:0000256" key="6">
    <source>
        <dbReference type="ARBA" id="ARBA00023242"/>
    </source>
</evidence>
<feature type="region of interest" description="Disordered" evidence="7">
    <location>
        <begin position="645"/>
        <end position="695"/>
    </location>
</feature>
<dbReference type="PROSITE" id="PS51139">
    <property type="entry name" value="GTF2I"/>
    <property type="match status" value="5"/>
</dbReference>
<sequence length="960" mass="108095">MSSVTMKEERDDPNYYQFNTPGPSKTPEIEENIAPGKSYTDTPQPESSDTSEDSEVEFSNEDDVDVGDDNEDDDEYMPPQGSLRSPSSAPEAASIGRRNADEFSFETSHHDMLETSEKPEVEVTIEEDDDYLPPDKRQKSTKSANEGTNTGRRNAKDSSSDSSQHDSSDSSEDSEAEITSQDDDDDEYLPPSKRKRRRNTRSAKEAANARRRKAKHFNCNTSQHEMSETSENPEVEVTVEDSDHIYTYRERRRRSTKSVNEKSSTQRRKEEELNSDSSQHDSSEGSEVSEADLTSEDDDDYVPREKRPRSPKSANDLGSSGRSTGIKFNFDKWNTRITDLRKEVEVLFDKKYAEAIKVEGPASVPYTAFQSHPEDLLVEGLPEGIPFRRPATYGIPRLERILLAKEKIRFVIKKPELLNLTDPPAVTTASTVSNTGAEGWHSRVTKLRKMVDQLFCKTYAKALGSSDPRAVPYKKFEAHPDDLYVEGLPENIPFRSPSWYGIPCLEQIIQVGHKIKFVIKRPELLTQASNEGTQHRSNPQGREDWNSKITKLRKQVEDIFSVKFAEALGVSDSVKVPYSLFESNPDSLVVEGLPEGVPFRSPTWFGIPRLERIIRGSSKIKFIIKKPDLVISHLPLRLASKLRNKGITPRTPKRSQSFSENSTVPEIEVTIEDSPKKDQTTNAQSNSSTNDSKAHLNQQGREFSFELWNAKITDLKDKVENLFNEKCGEALGRSGPVKVPYALFDSYPEDFLVEGLPEGVPFRQPTTFGIPRLEKILRNRSKIKFIIKKPEMLEAVIKNRNAQGKKKSSSKANTASTTENTVKTAEGVEDLNVVKVTIKDGENEQLPKAENARQLREKVNDLFSQKFGEAIGMTCPVKVPYRKITNNPGCVLVDGMPPGVAFKAPSYLELSSMRKILGSAEFIKFTVIRPFPGLVINNRFADSKVFLVLHVNHFHCEVKQ</sequence>
<feature type="compositionally biased region" description="Polar residues" evidence="7">
    <location>
        <begin position="312"/>
        <end position="321"/>
    </location>
</feature>
<reference evidence="8" key="1">
    <citation type="submission" date="2025-08" db="UniProtKB">
        <authorList>
            <consortium name="Ensembl"/>
        </authorList>
    </citation>
    <scope>IDENTIFICATION</scope>
</reference>
<dbReference type="GeneTree" id="ENSGT00940000160349"/>
<dbReference type="GO" id="GO:0003700">
    <property type="term" value="F:DNA-binding transcription factor activity"/>
    <property type="evidence" value="ECO:0007669"/>
    <property type="project" value="TreeGrafter"/>
</dbReference>
<evidence type="ECO:0000313" key="8">
    <source>
        <dbReference type="Ensembl" id="ENSSCAP00000011424.1"/>
    </source>
</evidence>
<proteinExistence type="predicted"/>
<keyword evidence="5" id="KW-0804">Transcription</keyword>
<feature type="compositionally biased region" description="Acidic residues" evidence="7">
    <location>
        <begin position="287"/>
        <end position="300"/>
    </location>
</feature>
<dbReference type="Proteomes" id="UP000694409">
    <property type="component" value="Unassembled WGS sequence"/>
</dbReference>
<feature type="compositionally biased region" description="Polar residues" evidence="7">
    <location>
        <begin position="680"/>
        <end position="695"/>
    </location>
</feature>
<evidence type="ECO:0008006" key="10">
    <source>
        <dbReference type="Google" id="ProtNLM"/>
    </source>
</evidence>
<feature type="region of interest" description="Disordered" evidence="7">
    <location>
        <begin position="1"/>
        <end position="321"/>
    </location>
</feature>
<dbReference type="Pfam" id="PF02946">
    <property type="entry name" value="GTF2I"/>
    <property type="match status" value="5"/>
</dbReference>
<evidence type="ECO:0000256" key="5">
    <source>
        <dbReference type="ARBA" id="ARBA00023163"/>
    </source>
</evidence>
<dbReference type="Gene3D" id="3.90.1460.10">
    <property type="entry name" value="GTF2I-like"/>
    <property type="match status" value="5"/>
</dbReference>
<keyword evidence="4" id="KW-0238">DNA-binding</keyword>
<feature type="compositionally biased region" description="Basic and acidic residues" evidence="7">
    <location>
        <begin position="107"/>
        <end position="121"/>
    </location>
</feature>
<keyword evidence="9" id="KW-1185">Reference proteome</keyword>
<dbReference type="Ensembl" id="ENSSCAT00000012898.1">
    <property type="protein sequence ID" value="ENSSCAP00000011424.1"/>
    <property type="gene ID" value="ENSSCAG00000008574.1"/>
</dbReference>
<feature type="compositionally biased region" description="Basic residues" evidence="7">
    <location>
        <begin position="192"/>
        <end position="201"/>
    </location>
</feature>
<feature type="compositionally biased region" description="Polar residues" evidence="7">
    <location>
        <begin position="654"/>
        <end position="664"/>
    </location>
</feature>